<evidence type="ECO:0000313" key="2">
    <source>
        <dbReference type="EMBL" id="MDP9607831.1"/>
    </source>
</evidence>
<accession>A0ABT9KHF0</accession>
<feature type="compositionally biased region" description="Polar residues" evidence="1">
    <location>
        <begin position="24"/>
        <end position="35"/>
    </location>
</feature>
<name>A0ABT9KHF0_9ACTN</name>
<evidence type="ECO:0000313" key="3">
    <source>
        <dbReference type="Proteomes" id="UP001234880"/>
    </source>
</evidence>
<proteinExistence type="predicted"/>
<sequence>MKRLPAFVRVDRIMDGRWVRSGQARYSNRVESAGSTGEPGDWGPQSAPQSPGSPVSAQRVRRHRLVR</sequence>
<feature type="compositionally biased region" description="Low complexity" evidence="1">
    <location>
        <begin position="43"/>
        <end position="58"/>
    </location>
</feature>
<keyword evidence="3" id="KW-1185">Reference proteome</keyword>
<dbReference type="Proteomes" id="UP001234880">
    <property type="component" value="Unassembled WGS sequence"/>
</dbReference>
<evidence type="ECO:0000256" key="1">
    <source>
        <dbReference type="SAM" id="MobiDB-lite"/>
    </source>
</evidence>
<reference evidence="2 3" key="1">
    <citation type="submission" date="2023-07" db="EMBL/GenBank/DDBJ databases">
        <title>Sequencing the genomes of 1000 actinobacteria strains.</title>
        <authorList>
            <person name="Klenk H.-P."/>
        </authorList>
    </citation>
    <scope>NUCLEOTIDE SEQUENCE [LARGE SCALE GENOMIC DNA]</scope>
    <source>
        <strain evidence="2 3">DSM 41600</strain>
    </source>
</reference>
<dbReference type="EMBL" id="JAURUE010000001">
    <property type="protein sequence ID" value="MDP9607831.1"/>
    <property type="molecule type" value="Genomic_DNA"/>
</dbReference>
<gene>
    <name evidence="2" type="ORF">JOF35_000108</name>
</gene>
<comment type="caution">
    <text evidence="2">The sequence shown here is derived from an EMBL/GenBank/DDBJ whole genome shotgun (WGS) entry which is preliminary data.</text>
</comment>
<organism evidence="2 3">
    <name type="scientific">Streptomyces demainii</name>
    <dbReference type="NCBI Taxonomy" id="588122"/>
    <lineage>
        <taxon>Bacteria</taxon>
        <taxon>Bacillati</taxon>
        <taxon>Actinomycetota</taxon>
        <taxon>Actinomycetes</taxon>
        <taxon>Kitasatosporales</taxon>
        <taxon>Streptomycetaceae</taxon>
        <taxon>Streptomyces</taxon>
    </lineage>
</organism>
<feature type="region of interest" description="Disordered" evidence="1">
    <location>
        <begin position="22"/>
        <end position="67"/>
    </location>
</feature>
<protein>
    <submittedName>
        <fullName evidence="2">Uncharacterized protein</fullName>
    </submittedName>
</protein>